<dbReference type="Pfam" id="PF02537">
    <property type="entry name" value="CRCB"/>
    <property type="match status" value="2"/>
</dbReference>
<sequence>MYPNLDENSAPEAVQRTEEPNDTTGEALASETIHERDAGYENLDELAGPAPEQNPEEGSNYRHSNLEDEREGEDEEKLHGRPPGTDTRWEHSAARSSAGDPDRFIKFKVWSHLVLCSILGTLARLGLQALTRYPGAPIPNTELWANIGGSFVMGFIREDRLLFRKHWANAKIPRESTRTSKEEGSSEPDIKAISESFLAAKATIPAYIGVTVGFCGSFTSFSSFIRDVFLALSNDLNTASISSMIVTSTPEARSGGYSVMAVLGVLIVEITTCLGALSFGAHMATFLHPFADSVSSINMEKYLDVLASILGWGVWIGAIIMAILPPDRFGSTKETWRSQVLFALVFAPVGCFVRFWLSLQLNGKSKSFPLGTFIANTMGTLVLGMCYALQHVTLPGSSRSVGGGLIGCAVLQGIQDGFCGCLTTVSTWALELKGLRTSHAYRYGIVSVGVSFCLLVVIMGTVRWSVGFSAPACKI</sequence>
<dbReference type="InParanoid" id="A0A074YES5"/>
<reference evidence="11 12" key="1">
    <citation type="journal article" date="2014" name="BMC Genomics">
        <title>Genome sequencing of four Aureobasidium pullulans varieties: biotechnological potential, stress tolerance, and description of new species.</title>
        <authorList>
            <person name="Gostin Ar C."/>
            <person name="Ohm R.A."/>
            <person name="Kogej T."/>
            <person name="Sonjak S."/>
            <person name="Turk M."/>
            <person name="Zajc J."/>
            <person name="Zalar P."/>
            <person name="Grube M."/>
            <person name="Sun H."/>
            <person name="Han J."/>
            <person name="Sharma A."/>
            <person name="Chiniquy J."/>
            <person name="Ngan C.Y."/>
            <person name="Lipzen A."/>
            <person name="Barry K."/>
            <person name="Grigoriev I.V."/>
            <person name="Gunde-Cimerman N."/>
        </authorList>
    </citation>
    <scope>NUCLEOTIDE SEQUENCE [LARGE SCALE GENOMIC DNA]</scope>
    <source>
        <strain evidence="11 12">EXF-2481</strain>
    </source>
</reference>
<dbReference type="GO" id="GO:0005886">
    <property type="term" value="C:plasma membrane"/>
    <property type="evidence" value="ECO:0007669"/>
    <property type="project" value="UniProtKB-SubCell"/>
</dbReference>
<keyword evidence="3" id="KW-1003">Cell membrane</keyword>
<dbReference type="OMA" id="ADGYCGC"/>
<dbReference type="PANTHER" id="PTHR28259:SF1">
    <property type="entry name" value="FLUORIDE EXPORT PROTEIN 1-RELATED"/>
    <property type="match status" value="1"/>
</dbReference>
<dbReference type="AlphaFoldDB" id="A0A074YES5"/>
<accession>A0A074YES5</accession>
<dbReference type="Proteomes" id="UP000030641">
    <property type="component" value="Unassembled WGS sequence"/>
</dbReference>
<feature type="transmembrane region" description="Helical" evidence="10">
    <location>
        <begin position="257"/>
        <end position="281"/>
    </location>
</feature>
<feature type="transmembrane region" description="Helical" evidence="10">
    <location>
        <begin position="440"/>
        <end position="462"/>
    </location>
</feature>
<evidence type="ECO:0000313" key="12">
    <source>
        <dbReference type="Proteomes" id="UP000030641"/>
    </source>
</evidence>
<evidence type="ECO:0000256" key="4">
    <source>
        <dbReference type="ARBA" id="ARBA00022692"/>
    </source>
</evidence>
<dbReference type="InterPro" id="IPR003691">
    <property type="entry name" value="FluC"/>
</dbReference>
<proteinExistence type="inferred from homology"/>
<dbReference type="GO" id="GO:1903425">
    <property type="term" value="F:fluoride transmembrane transporter activity"/>
    <property type="evidence" value="ECO:0007669"/>
    <property type="project" value="TreeGrafter"/>
</dbReference>
<keyword evidence="12" id="KW-1185">Reference proteome</keyword>
<dbReference type="STRING" id="1043005.A0A074YES5"/>
<gene>
    <name evidence="11" type="ORF">AUEXF2481DRAFT_31855</name>
</gene>
<dbReference type="FunCoup" id="A0A074YES5">
    <property type="interactions" value="133"/>
</dbReference>
<protein>
    <submittedName>
        <fullName evidence="11">Uncharacterized protein</fullName>
    </submittedName>
</protein>
<comment type="similarity">
    <text evidence="7">Belongs to the fluoride channel Fluc/FEX (TC 1.A.43) family.</text>
</comment>
<evidence type="ECO:0000256" key="5">
    <source>
        <dbReference type="ARBA" id="ARBA00022989"/>
    </source>
</evidence>
<evidence type="ECO:0000256" key="8">
    <source>
        <dbReference type="ARBA" id="ARBA00035585"/>
    </source>
</evidence>
<evidence type="ECO:0000256" key="9">
    <source>
        <dbReference type="SAM" id="MobiDB-lite"/>
    </source>
</evidence>
<dbReference type="EMBL" id="KL584769">
    <property type="protein sequence ID" value="KEQ92597.1"/>
    <property type="molecule type" value="Genomic_DNA"/>
</dbReference>
<dbReference type="RefSeq" id="XP_013341117.1">
    <property type="nucleotide sequence ID" value="XM_013485663.1"/>
</dbReference>
<evidence type="ECO:0000313" key="11">
    <source>
        <dbReference type="EMBL" id="KEQ92597.1"/>
    </source>
</evidence>
<keyword evidence="6 10" id="KW-0472">Membrane</keyword>
<dbReference type="PANTHER" id="PTHR28259">
    <property type="entry name" value="FLUORIDE EXPORT PROTEIN 1-RELATED"/>
    <property type="match status" value="1"/>
</dbReference>
<keyword evidence="4 10" id="KW-0812">Transmembrane</keyword>
<feature type="transmembrane region" description="Helical" evidence="10">
    <location>
        <begin position="336"/>
        <end position="357"/>
    </location>
</feature>
<feature type="transmembrane region" description="Helical" evidence="10">
    <location>
        <begin position="369"/>
        <end position="390"/>
    </location>
</feature>
<dbReference type="OrthoDB" id="409792at2759"/>
<dbReference type="HOGENOM" id="CLU_030507_0_0_1"/>
<evidence type="ECO:0000256" key="1">
    <source>
        <dbReference type="ARBA" id="ARBA00002598"/>
    </source>
</evidence>
<comment type="subcellular location">
    <subcellularLocation>
        <location evidence="2">Cell membrane</location>
        <topology evidence="2">Multi-pass membrane protein</topology>
    </subcellularLocation>
</comment>
<evidence type="ECO:0000256" key="7">
    <source>
        <dbReference type="ARBA" id="ARBA00035120"/>
    </source>
</evidence>
<name>A0A074YES5_AURSE</name>
<evidence type="ECO:0000256" key="3">
    <source>
        <dbReference type="ARBA" id="ARBA00022475"/>
    </source>
</evidence>
<feature type="transmembrane region" description="Helical" evidence="10">
    <location>
        <begin position="302"/>
        <end position="324"/>
    </location>
</feature>
<feature type="region of interest" description="Disordered" evidence="9">
    <location>
        <begin position="1"/>
        <end position="99"/>
    </location>
</feature>
<evidence type="ECO:0000256" key="10">
    <source>
        <dbReference type="SAM" id="Phobius"/>
    </source>
</evidence>
<keyword evidence="5 10" id="KW-1133">Transmembrane helix</keyword>
<comment type="catalytic activity">
    <reaction evidence="8">
        <text>fluoride(in) = fluoride(out)</text>
        <dbReference type="Rhea" id="RHEA:76159"/>
        <dbReference type="ChEBI" id="CHEBI:17051"/>
    </reaction>
    <physiologicalReaction direction="left-to-right" evidence="8">
        <dbReference type="Rhea" id="RHEA:76160"/>
    </physiologicalReaction>
</comment>
<evidence type="ECO:0000256" key="2">
    <source>
        <dbReference type="ARBA" id="ARBA00004651"/>
    </source>
</evidence>
<comment type="function">
    <text evidence="1">Fluoride channel required for the rapid expulsion of cytoplasmic fluoride.</text>
</comment>
<evidence type="ECO:0000256" key="6">
    <source>
        <dbReference type="ARBA" id="ARBA00023136"/>
    </source>
</evidence>
<dbReference type="GeneID" id="25364526"/>
<organism evidence="11 12">
    <name type="scientific">Aureobasidium subglaciale (strain EXF-2481)</name>
    <name type="common">Aureobasidium pullulans var. subglaciale</name>
    <dbReference type="NCBI Taxonomy" id="1043005"/>
    <lineage>
        <taxon>Eukaryota</taxon>
        <taxon>Fungi</taxon>
        <taxon>Dikarya</taxon>
        <taxon>Ascomycota</taxon>
        <taxon>Pezizomycotina</taxon>
        <taxon>Dothideomycetes</taxon>
        <taxon>Dothideomycetidae</taxon>
        <taxon>Dothideales</taxon>
        <taxon>Saccotheciaceae</taxon>
        <taxon>Aureobasidium</taxon>
    </lineage>
</organism>